<keyword evidence="5 10" id="KW-0999">Mitochondrion inner membrane</keyword>
<gene>
    <name evidence="12" type="ORF">CYMTET_38103</name>
</gene>
<dbReference type="Pfam" id="PF01265">
    <property type="entry name" value="Cyto_heme_lyase"/>
    <property type="match status" value="1"/>
</dbReference>
<evidence type="ECO:0000313" key="12">
    <source>
        <dbReference type="EMBL" id="KAK3252609.1"/>
    </source>
</evidence>
<keyword evidence="7 10" id="KW-0496">Mitochondrion</keyword>
<comment type="similarity">
    <text evidence="2 10">Belongs to the cytochrome c-type heme lyase family.</text>
</comment>
<feature type="region of interest" description="Disordered" evidence="11">
    <location>
        <begin position="67"/>
        <end position="116"/>
    </location>
</feature>
<keyword evidence="8 10" id="KW-0472">Membrane</keyword>
<evidence type="ECO:0000256" key="2">
    <source>
        <dbReference type="ARBA" id="ARBA00007255"/>
    </source>
</evidence>
<keyword evidence="6 10" id="KW-0408">Iron</keyword>
<organism evidence="12 13">
    <name type="scientific">Cymbomonas tetramitiformis</name>
    <dbReference type="NCBI Taxonomy" id="36881"/>
    <lineage>
        <taxon>Eukaryota</taxon>
        <taxon>Viridiplantae</taxon>
        <taxon>Chlorophyta</taxon>
        <taxon>Pyramimonadophyceae</taxon>
        <taxon>Pyramimonadales</taxon>
        <taxon>Pyramimonadaceae</taxon>
        <taxon>Cymbomonas</taxon>
    </lineage>
</organism>
<protein>
    <recommendedName>
        <fullName evidence="10">Holocytochrome c-type synthase</fullName>
        <ecNumber evidence="10">4.4.1.17</ecNumber>
    </recommendedName>
</protein>
<evidence type="ECO:0000256" key="10">
    <source>
        <dbReference type="RuleBase" id="RU363130"/>
    </source>
</evidence>
<name>A0AAE0F5T1_9CHLO</name>
<dbReference type="Proteomes" id="UP001190700">
    <property type="component" value="Unassembled WGS sequence"/>
</dbReference>
<comment type="caution">
    <text evidence="12">The sequence shown here is derived from an EMBL/GenBank/DDBJ whole genome shotgun (WGS) entry which is preliminary data.</text>
</comment>
<comment type="function">
    <text evidence="10">Lyase that catalyzes the covalent linking of the heme group to the cytochrome C apoprotein to produce the mature functional cytochrome.</text>
</comment>
<evidence type="ECO:0000256" key="4">
    <source>
        <dbReference type="ARBA" id="ARBA00022723"/>
    </source>
</evidence>
<dbReference type="GO" id="GO:0004408">
    <property type="term" value="F:holocytochrome-c synthase activity"/>
    <property type="evidence" value="ECO:0007669"/>
    <property type="project" value="UniProtKB-EC"/>
</dbReference>
<evidence type="ECO:0000256" key="9">
    <source>
        <dbReference type="ARBA" id="ARBA00023239"/>
    </source>
</evidence>
<evidence type="ECO:0000256" key="1">
    <source>
        <dbReference type="ARBA" id="ARBA00004273"/>
    </source>
</evidence>
<dbReference type="GO" id="GO:0046872">
    <property type="term" value="F:metal ion binding"/>
    <property type="evidence" value="ECO:0007669"/>
    <property type="project" value="UniProtKB-KW"/>
</dbReference>
<comment type="subcellular location">
    <subcellularLocation>
        <location evidence="1 10">Mitochondrion inner membrane</location>
    </subcellularLocation>
</comment>
<keyword evidence="4 10" id="KW-0479">Metal-binding</keyword>
<dbReference type="AlphaFoldDB" id="A0AAE0F5T1"/>
<evidence type="ECO:0000256" key="5">
    <source>
        <dbReference type="ARBA" id="ARBA00022792"/>
    </source>
</evidence>
<dbReference type="EC" id="4.4.1.17" evidence="10"/>
<keyword evidence="13" id="KW-1185">Reference proteome</keyword>
<comment type="catalytic activity">
    <reaction evidence="10">
        <text>holo-[cytochrome c] = apo-[cytochrome c] + heme b</text>
        <dbReference type="Rhea" id="RHEA:22648"/>
        <dbReference type="Rhea" id="RHEA-COMP:10725"/>
        <dbReference type="Rhea" id="RHEA-COMP:10726"/>
        <dbReference type="ChEBI" id="CHEBI:29950"/>
        <dbReference type="ChEBI" id="CHEBI:60344"/>
        <dbReference type="ChEBI" id="CHEBI:83739"/>
        <dbReference type="EC" id="4.4.1.17"/>
    </reaction>
</comment>
<evidence type="ECO:0000256" key="7">
    <source>
        <dbReference type="ARBA" id="ARBA00023128"/>
    </source>
</evidence>
<dbReference type="EMBL" id="LGRX02025326">
    <property type="protein sequence ID" value="KAK3252609.1"/>
    <property type="molecule type" value="Genomic_DNA"/>
</dbReference>
<keyword evidence="3 10" id="KW-0349">Heme</keyword>
<evidence type="ECO:0000256" key="11">
    <source>
        <dbReference type="SAM" id="MobiDB-lite"/>
    </source>
</evidence>
<accession>A0AAE0F5T1</accession>
<sequence>MGNRQAKSQDIAETDSQKLSAAECPVINQSGSGGSCPVINDSAPVYNVYNQQINSVIAQDRAAAAASGGSGLFPGLRKGDVALDPSNNMPIEANQRPAPGQTAPLPTLRETSTIPK</sequence>
<evidence type="ECO:0000256" key="8">
    <source>
        <dbReference type="ARBA" id="ARBA00023136"/>
    </source>
</evidence>
<feature type="region of interest" description="Disordered" evidence="11">
    <location>
        <begin position="1"/>
        <end position="21"/>
    </location>
</feature>
<evidence type="ECO:0000256" key="3">
    <source>
        <dbReference type="ARBA" id="ARBA00022617"/>
    </source>
</evidence>
<evidence type="ECO:0000313" key="13">
    <source>
        <dbReference type="Proteomes" id="UP001190700"/>
    </source>
</evidence>
<dbReference type="GO" id="GO:0005743">
    <property type="term" value="C:mitochondrial inner membrane"/>
    <property type="evidence" value="ECO:0007669"/>
    <property type="project" value="UniProtKB-SubCell"/>
</dbReference>
<reference evidence="12 13" key="1">
    <citation type="journal article" date="2015" name="Genome Biol. Evol.">
        <title>Comparative Genomics of a Bacterivorous Green Alga Reveals Evolutionary Causalities and Consequences of Phago-Mixotrophic Mode of Nutrition.</title>
        <authorList>
            <person name="Burns J.A."/>
            <person name="Paasch A."/>
            <person name="Narechania A."/>
            <person name="Kim E."/>
        </authorList>
    </citation>
    <scope>NUCLEOTIDE SEQUENCE [LARGE SCALE GENOMIC DNA]</scope>
    <source>
        <strain evidence="12 13">PLY_AMNH</strain>
    </source>
</reference>
<proteinExistence type="inferred from homology"/>
<feature type="non-terminal residue" evidence="12">
    <location>
        <position position="116"/>
    </location>
</feature>
<evidence type="ECO:0000256" key="6">
    <source>
        <dbReference type="ARBA" id="ARBA00023004"/>
    </source>
</evidence>
<dbReference type="InterPro" id="IPR000511">
    <property type="entry name" value="Holocyt_c/c1_synthase"/>
</dbReference>
<keyword evidence="9 10" id="KW-0456">Lyase</keyword>